<dbReference type="Proteomes" id="UP000000755">
    <property type="component" value="Chromosome"/>
</dbReference>
<organism evidence="1 2">
    <name type="scientific">Christiangramia forsetii (strain DSM 17595 / CGMCC 1.15422 / KT0803)</name>
    <name type="common">Gramella forsetii</name>
    <dbReference type="NCBI Taxonomy" id="411154"/>
    <lineage>
        <taxon>Bacteria</taxon>
        <taxon>Pseudomonadati</taxon>
        <taxon>Bacteroidota</taxon>
        <taxon>Flavobacteriia</taxon>
        <taxon>Flavobacteriales</taxon>
        <taxon>Flavobacteriaceae</taxon>
        <taxon>Christiangramia</taxon>
    </lineage>
</organism>
<sequence length="49" mass="5579">MFRIGYFFCGIIPILPPESLCSNFSNKFEKLSFPLKGSNNPIKLKILTN</sequence>
<proteinExistence type="predicted"/>
<reference evidence="1 2" key="1">
    <citation type="journal article" date="2006" name="Environ. Microbiol.">
        <title>Whole genome analysis of the marine Bacteroidetes'Gramella forsetii' reveals adaptations to degradation of polymeric organic matter.</title>
        <authorList>
            <person name="Bauer M."/>
            <person name="Kube M."/>
            <person name="Teeling H."/>
            <person name="Richter M."/>
            <person name="Lombardot T."/>
            <person name="Allers E."/>
            <person name="Wuerdemann C.A."/>
            <person name="Quast C."/>
            <person name="Kuhl H."/>
            <person name="Knaust F."/>
            <person name="Woebken D."/>
            <person name="Bischof K."/>
            <person name="Mussmann M."/>
            <person name="Choudhuri J.V."/>
            <person name="Meyer F."/>
            <person name="Reinhardt R."/>
            <person name="Amann R.I."/>
            <person name="Gloeckner F.O."/>
        </authorList>
    </citation>
    <scope>NUCLEOTIDE SEQUENCE [LARGE SCALE GENOMIC DNA]</scope>
    <source>
        <strain evidence="1 2">KT0803</strain>
    </source>
</reference>
<dbReference type="STRING" id="411154.GFO_1932"/>
<evidence type="ECO:0000313" key="1">
    <source>
        <dbReference type="EMBL" id="CAL66897.1"/>
    </source>
</evidence>
<name>A0M2Q2_CHRFK</name>
<gene>
    <name evidence="1" type="ordered locus">GFO_1932</name>
</gene>
<protein>
    <submittedName>
        <fullName evidence="1">Uncharacterized protein</fullName>
    </submittedName>
</protein>
<accession>A0M2Q2</accession>
<dbReference type="HOGENOM" id="CLU_3136204_0_0_10"/>
<dbReference type="AlphaFoldDB" id="A0M2Q2"/>
<dbReference type="EMBL" id="CU207366">
    <property type="protein sequence ID" value="CAL66897.1"/>
    <property type="molecule type" value="Genomic_DNA"/>
</dbReference>
<dbReference type="KEGG" id="gfo:GFO_1932"/>
<evidence type="ECO:0000313" key="2">
    <source>
        <dbReference type="Proteomes" id="UP000000755"/>
    </source>
</evidence>